<dbReference type="PANTHER" id="PTHR43586">
    <property type="entry name" value="CYSTEINE DESULFURASE"/>
    <property type="match status" value="1"/>
</dbReference>
<protein>
    <submittedName>
        <fullName evidence="2">Aminotransferase class V</fullName>
    </submittedName>
</protein>
<feature type="domain" description="Aminotransferase class V" evidence="1">
    <location>
        <begin position="58"/>
        <end position="340"/>
    </location>
</feature>
<accession>A0A1Y5P230</accession>
<dbReference type="InterPro" id="IPR015424">
    <property type="entry name" value="PyrdxlP-dep_Trfase"/>
</dbReference>
<dbReference type="GO" id="GO:0008483">
    <property type="term" value="F:transaminase activity"/>
    <property type="evidence" value="ECO:0007669"/>
    <property type="project" value="UniProtKB-KW"/>
</dbReference>
<dbReference type="Gene3D" id="3.90.1150.10">
    <property type="entry name" value="Aspartate Aminotransferase, domain 1"/>
    <property type="match status" value="1"/>
</dbReference>
<sequence>MDGVNDLEPYLETFDAESGYLNWASFGPLSPAVRAEAQADAELLGTGRRGGIDLVSSRIGEARELLAAMLGVAGDEVTLQPSTTYGLMQALFGVSGELLVAPHEFPALTVTARRAADARGLLRVHDLPDGPVTPDAVRAALTDETTAVALSLVDYRTGYLADLGAVRDVIGDRLLIVDAIQAFGVVEADWTAADVVCGNGYKWLRAGRGTGFAWFSDRARERIEPILSGVSGMDGDLSSVGVPAPVGTAAAYTVSPADPLAAARLATALREIQAAGVAAIAAQLRERARDVMTLADRYGVPVLTDRERHAGIVALAPEPAEAGHLAAALANHGVTATARGGTIRLSPHIGTGADTFVLLGDALAEASAGRMSLEAATSGTTDVVVSGS</sequence>
<dbReference type="PANTHER" id="PTHR43586:SF15">
    <property type="entry name" value="BLR3095 PROTEIN"/>
    <property type="match status" value="1"/>
</dbReference>
<dbReference type="InterPro" id="IPR015422">
    <property type="entry name" value="PyrdxlP-dep_Trfase_small"/>
</dbReference>
<keyword evidence="2" id="KW-0808">Transferase</keyword>
<keyword evidence="2" id="KW-0032">Aminotransferase</keyword>
<name>A0A1Y5P230_9MICO</name>
<dbReference type="SUPFAM" id="SSF53383">
    <property type="entry name" value="PLP-dependent transferases"/>
    <property type="match status" value="1"/>
</dbReference>
<proteinExistence type="predicted"/>
<dbReference type="AlphaFoldDB" id="A0A1Y5P230"/>
<dbReference type="EMBL" id="FLQR01000001">
    <property type="protein sequence ID" value="SBS70151.1"/>
    <property type="molecule type" value="Genomic_DNA"/>
</dbReference>
<dbReference type="InterPro" id="IPR000192">
    <property type="entry name" value="Aminotrans_V_dom"/>
</dbReference>
<reference evidence="2" key="1">
    <citation type="submission" date="2016-03" db="EMBL/GenBank/DDBJ databases">
        <authorList>
            <person name="Ploux O."/>
        </authorList>
    </citation>
    <scope>NUCLEOTIDE SEQUENCE</scope>
    <source>
        <strain evidence="2">UC1</strain>
    </source>
</reference>
<gene>
    <name evidence="2" type="ORF">MIPYR_10312</name>
</gene>
<evidence type="ECO:0000259" key="1">
    <source>
        <dbReference type="Pfam" id="PF00266"/>
    </source>
</evidence>
<dbReference type="RefSeq" id="WP_295572764.1">
    <property type="nucleotide sequence ID" value="NZ_FLQR01000001.1"/>
</dbReference>
<organism evidence="2">
    <name type="scientific">uncultured Microbacterium sp</name>
    <dbReference type="NCBI Taxonomy" id="191216"/>
    <lineage>
        <taxon>Bacteria</taxon>
        <taxon>Bacillati</taxon>
        <taxon>Actinomycetota</taxon>
        <taxon>Actinomycetes</taxon>
        <taxon>Micrococcales</taxon>
        <taxon>Microbacteriaceae</taxon>
        <taxon>Microbacterium</taxon>
        <taxon>environmental samples</taxon>
    </lineage>
</organism>
<evidence type="ECO:0000313" key="2">
    <source>
        <dbReference type="EMBL" id="SBS70151.1"/>
    </source>
</evidence>
<dbReference type="Pfam" id="PF00266">
    <property type="entry name" value="Aminotran_5"/>
    <property type="match status" value="1"/>
</dbReference>
<dbReference type="InterPro" id="IPR015421">
    <property type="entry name" value="PyrdxlP-dep_Trfase_major"/>
</dbReference>
<dbReference type="Gene3D" id="3.40.640.10">
    <property type="entry name" value="Type I PLP-dependent aspartate aminotransferase-like (Major domain)"/>
    <property type="match status" value="1"/>
</dbReference>